<keyword evidence="2" id="KW-1185">Reference proteome</keyword>
<reference evidence="1 2" key="1">
    <citation type="submission" date="2016-10" db="EMBL/GenBank/DDBJ databases">
        <authorList>
            <person name="de Groot N.N."/>
        </authorList>
    </citation>
    <scope>NUCLEOTIDE SEQUENCE [LARGE SCALE GENOMIC DNA]</scope>
    <source>
        <strain evidence="1 2">DSM 6793</strain>
    </source>
</reference>
<protein>
    <submittedName>
        <fullName evidence="1">Uncharacterized protein</fullName>
    </submittedName>
</protein>
<gene>
    <name evidence="1" type="ORF">SAMN05421780_1258</name>
</gene>
<proteinExistence type="predicted"/>
<sequence>EKDLEVKKKFLTFAPRLNERGVKILKSEALKKNFKNF</sequence>
<dbReference type="Proteomes" id="UP000199514">
    <property type="component" value="Unassembled WGS sequence"/>
</dbReference>
<evidence type="ECO:0000313" key="1">
    <source>
        <dbReference type="EMBL" id="SFD02955.1"/>
    </source>
</evidence>
<accession>A0A1I1NZP4</accession>
<dbReference type="EMBL" id="FOLE01000025">
    <property type="protein sequence ID" value="SFD02955.1"/>
    <property type="molecule type" value="Genomic_DNA"/>
</dbReference>
<evidence type="ECO:0000313" key="2">
    <source>
        <dbReference type="Proteomes" id="UP000199514"/>
    </source>
</evidence>
<organism evidence="1 2">
    <name type="scientific">Flexibacter flexilis DSM 6793</name>
    <dbReference type="NCBI Taxonomy" id="927664"/>
    <lineage>
        <taxon>Bacteria</taxon>
        <taxon>Pseudomonadati</taxon>
        <taxon>Bacteroidota</taxon>
        <taxon>Cytophagia</taxon>
        <taxon>Cytophagales</taxon>
        <taxon>Flexibacteraceae</taxon>
        <taxon>Flexibacter</taxon>
    </lineage>
</organism>
<name>A0A1I1NZP4_9BACT</name>
<feature type="non-terminal residue" evidence="1">
    <location>
        <position position="1"/>
    </location>
</feature>
<dbReference type="AlphaFoldDB" id="A0A1I1NZP4"/>